<protein>
    <submittedName>
        <fullName evidence="2">Peptidase family S58</fullName>
    </submittedName>
</protein>
<dbReference type="SUPFAM" id="SSF56266">
    <property type="entry name" value="DmpA/ArgJ-like"/>
    <property type="match status" value="1"/>
</dbReference>
<evidence type="ECO:0000256" key="1">
    <source>
        <dbReference type="ARBA" id="ARBA00007068"/>
    </source>
</evidence>
<dbReference type="InterPro" id="IPR016117">
    <property type="entry name" value="ArgJ-like_dom_sf"/>
</dbReference>
<evidence type="ECO:0000313" key="3">
    <source>
        <dbReference type="Proteomes" id="UP000184032"/>
    </source>
</evidence>
<dbReference type="GO" id="GO:0004177">
    <property type="term" value="F:aminopeptidase activity"/>
    <property type="evidence" value="ECO:0007669"/>
    <property type="project" value="TreeGrafter"/>
</dbReference>
<dbReference type="AlphaFoldDB" id="A0A1M5PN10"/>
<dbReference type="PANTHER" id="PTHR36512">
    <property type="entry name" value="D-AMINOPEPTIDASE"/>
    <property type="match status" value="1"/>
</dbReference>
<dbReference type="PANTHER" id="PTHR36512:SF3">
    <property type="entry name" value="BLR5678 PROTEIN"/>
    <property type="match status" value="1"/>
</dbReference>
<keyword evidence="3" id="KW-1185">Reference proteome</keyword>
<sequence length="153" mass="16405">MYLGYLTDVKGVEVGHFEDLEALTGVTVVLPPEGSVCGVDVRGGAPGTRETDLLRPENFVNNIHGILLAGGSAFGLDAASGVMKYLEEKDIGLDVGVARVPIVPGAVIFDLGCGDSKVRPDFNMDIELVKKHQEKKIDRELLGLGLEQLLEKF</sequence>
<dbReference type="Gene3D" id="3.60.70.12">
    <property type="entry name" value="L-amino peptidase D-ALA esterase/amidase"/>
    <property type="match status" value="1"/>
</dbReference>
<dbReference type="RefSeq" id="WP_327021095.1">
    <property type="nucleotide sequence ID" value="NZ_FQXI01000001.1"/>
</dbReference>
<organism evidence="2 3">
    <name type="scientific">Anaerosphaera aminiphila DSM 21120</name>
    <dbReference type="NCBI Taxonomy" id="1120995"/>
    <lineage>
        <taxon>Bacteria</taxon>
        <taxon>Bacillati</taxon>
        <taxon>Bacillota</taxon>
        <taxon>Tissierellia</taxon>
        <taxon>Tissierellales</taxon>
        <taxon>Peptoniphilaceae</taxon>
        <taxon>Anaerosphaera</taxon>
    </lineage>
</organism>
<comment type="similarity">
    <text evidence="1">Belongs to the peptidase S58 family.</text>
</comment>
<accession>A0A1M5PN10</accession>
<name>A0A1M5PN10_9FIRM</name>
<proteinExistence type="inferred from homology"/>
<dbReference type="EMBL" id="FQXI01000001">
    <property type="protein sequence ID" value="SHH03172.1"/>
    <property type="molecule type" value="Genomic_DNA"/>
</dbReference>
<gene>
    <name evidence="2" type="ORF">SAMN02745245_00398</name>
</gene>
<dbReference type="STRING" id="1120995.SAMN02745245_00398"/>
<evidence type="ECO:0000313" key="2">
    <source>
        <dbReference type="EMBL" id="SHH03172.1"/>
    </source>
</evidence>
<dbReference type="InterPro" id="IPR005321">
    <property type="entry name" value="Peptidase_S58_DmpA"/>
</dbReference>
<reference evidence="3" key="1">
    <citation type="submission" date="2016-11" db="EMBL/GenBank/DDBJ databases">
        <authorList>
            <person name="Varghese N."/>
            <person name="Submissions S."/>
        </authorList>
    </citation>
    <scope>NUCLEOTIDE SEQUENCE [LARGE SCALE GENOMIC DNA]</scope>
    <source>
        <strain evidence="3">DSM 21120</strain>
    </source>
</reference>
<dbReference type="Proteomes" id="UP000184032">
    <property type="component" value="Unassembled WGS sequence"/>
</dbReference>
<dbReference type="Pfam" id="PF03576">
    <property type="entry name" value="Peptidase_S58"/>
    <property type="match status" value="1"/>
</dbReference>